<dbReference type="SMART" id="SM00079">
    <property type="entry name" value="PBPe"/>
    <property type="match status" value="1"/>
</dbReference>
<evidence type="ECO:0000313" key="6">
    <source>
        <dbReference type="EMBL" id="SJL84584.1"/>
    </source>
</evidence>
<dbReference type="SMART" id="SM00062">
    <property type="entry name" value="PBPb"/>
    <property type="match status" value="1"/>
</dbReference>
<evidence type="ECO:0000256" key="3">
    <source>
        <dbReference type="SAM" id="SignalP"/>
    </source>
</evidence>
<sequence length="270" mass="30415">MKTWMKATFTGLAMTCSALTASQAMAADTSTLEQVLNSGKLRVCFDAGYMPFEMKSKDGRFIGFDIDIAKHMARSIGVKYEPVNTAWDGIIPALQTNKCDIIMGGMTITPERNLKVNFSQPYIVIGQSIILSNKLKGKVTSYRDLNDPKYTVASKLGTTGAQATKRYLPKAKLDLFETEVDGAMQVQNGKADAFIYDFPYNSIYTAQHKDKVTHISKPFTYEPLGWAVRQNDPNFLNFLNGYLRQIKGDGTYDRVYSKWFKSTKWLRNVQ</sequence>
<dbReference type="AlphaFoldDB" id="A0A1R4B6P4"/>
<dbReference type="OrthoDB" id="9768183at2"/>
<dbReference type="GO" id="GO:0015276">
    <property type="term" value="F:ligand-gated monoatomic ion channel activity"/>
    <property type="evidence" value="ECO:0007669"/>
    <property type="project" value="InterPro"/>
</dbReference>
<comment type="similarity">
    <text evidence="1">Belongs to the bacterial solute-binding protein 3 family.</text>
</comment>
<evidence type="ECO:0000256" key="2">
    <source>
        <dbReference type="ARBA" id="ARBA00022729"/>
    </source>
</evidence>
<organism evidence="6 7">
    <name type="scientific">Vibrio palustris</name>
    <dbReference type="NCBI Taxonomy" id="1918946"/>
    <lineage>
        <taxon>Bacteria</taxon>
        <taxon>Pseudomonadati</taxon>
        <taxon>Pseudomonadota</taxon>
        <taxon>Gammaproteobacteria</taxon>
        <taxon>Vibrionales</taxon>
        <taxon>Vibrionaceae</taxon>
        <taxon>Vibrio</taxon>
    </lineage>
</organism>
<keyword evidence="2 3" id="KW-0732">Signal</keyword>
<dbReference type="InterPro" id="IPR001638">
    <property type="entry name" value="Solute-binding_3/MltF_N"/>
</dbReference>
<dbReference type="PANTHER" id="PTHR35936:SF38">
    <property type="entry name" value="GLUTAMINE-BINDING PERIPLASMIC PROTEIN"/>
    <property type="match status" value="1"/>
</dbReference>
<protein>
    <submittedName>
        <fullName evidence="6">Cystine-binding periplasmic protein</fullName>
    </submittedName>
</protein>
<proteinExistence type="inferred from homology"/>
<feature type="domain" description="Solute-binding protein family 3/N-terminal" evidence="4">
    <location>
        <begin position="40"/>
        <end position="263"/>
    </location>
</feature>
<dbReference type="Pfam" id="PF00497">
    <property type="entry name" value="SBP_bac_3"/>
    <property type="match status" value="1"/>
</dbReference>
<dbReference type="InterPro" id="IPR001320">
    <property type="entry name" value="Iontro_rcpt_C"/>
</dbReference>
<accession>A0A1R4B6P4</accession>
<name>A0A1R4B6P4_9VIBR</name>
<evidence type="ECO:0000256" key="1">
    <source>
        <dbReference type="ARBA" id="ARBA00010333"/>
    </source>
</evidence>
<gene>
    <name evidence="6" type="primary">fliY_2</name>
    <name evidence="6" type="ORF">VPAL9027_02575</name>
</gene>
<keyword evidence="7" id="KW-1185">Reference proteome</keyword>
<feature type="domain" description="Ionotropic glutamate receptor C-terminal" evidence="5">
    <location>
        <begin position="40"/>
        <end position="262"/>
    </location>
</feature>
<dbReference type="Gene3D" id="3.40.190.10">
    <property type="entry name" value="Periplasmic binding protein-like II"/>
    <property type="match status" value="2"/>
</dbReference>
<dbReference type="GO" id="GO:0016020">
    <property type="term" value="C:membrane"/>
    <property type="evidence" value="ECO:0007669"/>
    <property type="project" value="InterPro"/>
</dbReference>
<feature type="signal peptide" evidence="3">
    <location>
        <begin position="1"/>
        <end position="26"/>
    </location>
</feature>
<dbReference type="SUPFAM" id="SSF53850">
    <property type="entry name" value="Periplasmic binding protein-like II"/>
    <property type="match status" value="1"/>
</dbReference>
<reference evidence="6 7" key="1">
    <citation type="submission" date="2017-02" db="EMBL/GenBank/DDBJ databases">
        <authorList>
            <person name="Peterson S.W."/>
        </authorList>
    </citation>
    <scope>NUCLEOTIDE SEQUENCE [LARGE SCALE GENOMIC DNA]</scope>
    <source>
        <strain evidence="6 7">CECT 9027</strain>
    </source>
</reference>
<feature type="chain" id="PRO_5012797260" evidence="3">
    <location>
        <begin position="27"/>
        <end position="270"/>
    </location>
</feature>
<dbReference type="STRING" id="1918946.VPAL9027_02575"/>
<dbReference type="RefSeq" id="WP_077314935.1">
    <property type="nucleotide sequence ID" value="NZ_AP024888.1"/>
</dbReference>
<dbReference type="CDD" id="cd13629">
    <property type="entry name" value="PBP2_Dsm1740"/>
    <property type="match status" value="1"/>
</dbReference>
<dbReference type="Proteomes" id="UP000189475">
    <property type="component" value="Unassembled WGS sequence"/>
</dbReference>
<evidence type="ECO:0000259" key="4">
    <source>
        <dbReference type="SMART" id="SM00062"/>
    </source>
</evidence>
<dbReference type="PANTHER" id="PTHR35936">
    <property type="entry name" value="MEMBRANE-BOUND LYTIC MUREIN TRANSGLYCOSYLASE F"/>
    <property type="match status" value="1"/>
</dbReference>
<evidence type="ECO:0000259" key="5">
    <source>
        <dbReference type="SMART" id="SM00079"/>
    </source>
</evidence>
<dbReference type="EMBL" id="FUFT01000005">
    <property type="protein sequence ID" value="SJL84584.1"/>
    <property type="molecule type" value="Genomic_DNA"/>
</dbReference>
<evidence type="ECO:0000313" key="7">
    <source>
        <dbReference type="Proteomes" id="UP000189475"/>
    </source>
</evidence>